<dbReference type="Proteomes" id="UP000282106">
    <property type="component" value="Unassembled WGS sequence"/>
</dbReference>
<evidence type="ECO:0000313" key="2">
    <source>
        <dbReference type="Proteomes" id="UP000282106"/>
    </source>
</evidence>
<dbReference type="PANTHER" id="PTHR36452">
    <property type="entry name" value="CHROMOSOME 12, WHOLE GENOME SHOTGUN SEQUENCE"/>
    <property type="match status" value="1"/>
</dbReference>
<dbReference type="NCBIfam" id="TIGR02453">
    <property type="entry name" value="TIGR02453 family protein"/>
    <property type="match status" value="1"/>
</dbReference>
<dbReference type="RefSeq" id="WP_123211006.1">
    <property type="nucleotide sequence ID" value="NZ_RJVO01000002.1"/>
</dbReference>
<dbReference type="InterPro" id="IPR012808">
    <property type="entry name" value="CHP02453"/>
</dbReference>
<name>A0A3N0VGZ8_9GAMM</name>
<reference evidence="1 2" key="1">
    <citation type="submission" date="2018-10" db="EMBL/GenBank/DDBJ databases">
        <authorList>
            <person name="Chen W.-M."/>
        </authorList>
    </citation>
    <scope>NUCLEOTIDE SEQUENCE [LARGE SCALE GENOMIC DNA]</scope>
    <source>
        <strain evidence="1 2">THS-13</strain>
    </source>
</reference>
<dbReference type="AlphaFoldDB" id="A0A3N0VGZ8"/>
<keyword evidence="2" id="KW-1185">Reference proteome</keyword>
<accession>A0A3N0VGZ8</accession>
<evidence type="ECO:0000313" key="1">
    <source>
        <dbReference type="EMBL" id="ROH91962.1"/>
    </source>
</evidence>
<sequence length="242" mass="26515">MPTTAHFSPATFKFLRALAKNNSKDWFAAHKAEYEAAVKAPCLAFIADLAAPLAKISPQMVASPKPVGGSLFRIYRDTRFSGDKTPYKTHAGMSFFHAATKQVARAAGANAMMGRLDAPGFYLHLEPGASFLGGGLWHPQPDTLKRIRANIVSNPASWKKATRDPKFLKLFALGGDSLQRPPAGYPADHELIEDLKRKDFVASCALSDEEVCAPGFLKEAVRRYALMAPMIDWLCTSLDLEF</sequence>
<dbReference type="PANTHER" id="PTHR36452:SF1">
    <property type="entry name" value="DUF2461 DOMAIN-CONTAINING PROTEIN"/>
    <property type="match status" value="1"/>
</dbReference>
<comment type="caution">
    <text evidence="1">The sequence shown here is derived from an EMBL/GenBank/DDBJ whole genome shotgun (WGS) entry which is preliminary data.</text>
</comment>
<dbReference type="EMBL" id="RJVO01000002">
    <property type="protein sequence ID" value="ROH91962.1"/>
    <property type="molecule type" value="Genomic_DNA"/>
</dbReference>
<dbReference type="Pfam" id="PF09365">
    <property type="entry name" value="DUF2461"/>
    <property type="match status" value="1"/>
</dbReference>
<protein>
    <submittedName>
        <fullName evidence="1">DUF2461 domain-containing protein</fullName>
    </submittedName>
</protein>
<dbReference type="InterPro" id="IPR015996">
    <property type="entry name" value="UCP028451"/>
</dbReference>
<organism evidence="1 2">
    <name type="scientific">Stagnimonas aquatica</name>
    <dbReference type="NCBI Taxonomy" id="2689987"/>
    <lineage>
        <taxon>Bacteria</taxon>
        <taxon>Pseudomonadati</taxon>
        <taxon>Pseudomonadota</taxon>
        <taxon>Gammaproteobacteria</taxon>
        <taxon>Nevskiales</taxon>
        <taxon>Nevskiaceae</taxon>
        <taxon>Stagnimonas</taxon>
    </lineage>
</organism>
<proteinExistence type="predicted"/>
<dbReference type="PIRSF" id="PIRSF028451">
    <property type="entry name" value="UCP028451"/>
    <property type="match status" value="1"/>
</dbReference>
<gene>
    <name evidence="1" type="ORF">ED208_06205</name>
</gene>
<dbReference type="InParanoid" id="A0A3N0VGZ8"/>